<comment type="subcellular location">
    <subcellularLocation>
        <location evidence="1">Membrane</location>
        <topology evidence="1">Multi-pass membrane protein</topology>
    </subcellularLocation>
</comment>
<evidence type="ECO:0000256" key="4">
    <source>
        <dbReference type="ARBA" id="ARBA00022989"/>
    </source>
</evidence>
<dbReference type="PANTHER" id="PTHR17068">
    <property type="entry name" value="MYELOID-ASSOCIATED DIFFERENTIATION MARKER MYADM FAMILY MEMBER"/>
    <property type="match status" value="1"/>
</dbReference>
<accession>A0A8C9L7U0</accession>
<keyword evidence="4 7" id="KW-1133">Transmembrane helix</keyword>
<evidence type="ECO:0000256" key="5">
    <source>
        <dbReference type="ARBA" id="ARBA00023136"/>
    </source>
</evidence>
<evidence type="ECO:0000256" key="3">
    <source>
        <dbReference type="ARBA" id="ARBA00022737"/>
    </source>
</evidence>
<evidence type="ECO:0000259" key="8">
    <source>
        <dbReference type="Pfam" id="PF01284"/>
    </source>
</evidence>
<dbReference type="AlphaFoldDB" id="A0A8C9L7U0"/>
<evidence type="ECO:0000313" key="9">
    <source>
        <dbReference type="Ensembl" id="ENSPSTP00000007389.1"/>
    </source>
</evidence>
<evidence type="ECO:0000256" key="2">
    <source>
        <dbReference type="ARBA" id="ARBA00022692"/>
    </source>
</evidence>
<dbReference type="InterPro" id="IPR008253">
    <property type="entry name" value="Marvel"/>
</dbReference>
<evidence type="ECO:0000256" key="7">
    <source>
        <dbReference type="SAM" id="Phobius"/>
    </source>
</evidence>
<comment type="similarity">
    <text evidence="6">Belongs to the MAL family.</text>
</comment>
<evidence type="ECO:0000313" key="10">
    <source>
        <dbReference type="Proteomes" id="UP000694428"/>
    </source>
</evidence>
<keyword evidence="5 7" id="KW-0472">Membrane</keyword>
<keyword evidence="2 7" id="KW-0812">Transmembrane</keyword>
<dbReference type="PANTHER" id="PTHR17068:SF3">
    <property type="entry name" value="MYELOID-ASSOCIATED DIFFERENTIATION MARKER"/>
    <property type="match status" value="1"/>
</dbReference>
<proteinExistence type="inferred from homology"/>
<keyword evidence="3" id="KW-0677">Repeat</keyword>
<feature type="transmembrane region" description="Helical" evidence="7">
    <location>
        <begin position="219"/>
        <end position="240"/>
    </location>
</feature>
<dbReference type="Pfam" id="PF01284">
    <property type="entry name" value="MARVEL"/>
    <property type="match status" value="1"/>
</dbReference>
<dbReference type="InterPro" id="IPR047123">
    <property type="entry name" value="MYADM-like"/>
</dbReference>
<feature type="transmembrane region" description="Helical" evidence="7">
    <location>
        <begin position="178"/>
        <end position="199"/>
    </location>
</feature>
<organism evidence="9 10">
    <name type="scientific">Pavo cristatus</name>
    <name type="common">Indian peafowl</name>
    <name type="synonym">Blue peafowl</name>
    <dbReference type="NCBI Taxonomy" id="9049"/>
    <lineage>
        <taxon>Eukaryota</taxon>
        <taxon>Metazoa</taxon>
        <taxon>Chordata</taxon>
        <taxon>Craniata</taxon>
        <taxon>Vertebrata</taxon>
        <taxon>Euteleostomi</taxon>
        <taxon>Archelosauria</taxon>
        <taxon>Archosauria</taxon>
        <taxon>Dinosauria</taxon>
        <taxon>Saurischia</taxon>
        <taxon>Theropoda</taxon>
        <taxon>Coelurosauria</taxon>
        <taxon>Aves</taxon>
        <taxon>Neognathae</taxon>
        <taxon>Galloanserae</taxon>
        <taxon>Galliformes</taxon>
        <taxon>Phasianidae</taxon>
        <taxon>Phasianinae</taxon>
        <taxon>Pavo</taxon>
    </lineage>
</organism>
<reference evidence="9" key="1">
    <citation type="submission" date="2025-08" db="UniProtKB">
        <authorList>
            <consortium name="Ensembl"/>
        </authorList>
    </citation>
    <scope>IDENTIFICATION</scope>
</reference>
<dbReference type="GO" id="GO:0016020">
    <property type="term" value="C:membrane"/>
    <property type="evidence" value="ECO:0007669"/>
    <property type="project" value="UniProtKB-SubCell"/>
</dbReference>
<feature type="transmembrane region" description="Helical" evidence="7">
    <location>
        <begin position="106"/>
        <end position="125"/>
    </location>
</feature>
<sequence length="292" mass="29649">MPPRAQLCSPPTPWRCAQALCCASAFSLAAASGPWGEGEGDGCVAAWALSFAFTLLLLLAHLAGRPPPRRDLPLALALACAVACAAATVLWPLGQLRDQPDGRRRHLRAAATAASALAAVCYGAEVAATRGRPGETVPYLATPPGLLKVAQCVTAAVLVGVAAALGAAGGPAGWRWCLGIYGAGMAAALLAVLVCGGILGVPGGCGGWDAVWARRVLVGYAALGVLAYGAATVLWPLEAFDEGRGGRARRPHGCGAHCPWDRAVLVALGTALNLLLYLGDLAQAGRVVLLRV</sequence>
<feature type="transmembrane region" description="Helical" evidence="7">
    <location>
        <begin position="145"/>
        <end position="166"/>
    </location>
</feature>
<feature type="domain" description="MARVEL" evidence="8">
    <location>
        <begin position="7"/>
        <end position="126"/>
    </location>
</feature>
<dbReference type="Proteomes" id="UP000694428">
    <property type="component" value="Unplaced"/>
</dbReference>
<feature type="transmembrane region" description="Helical" evidence="7">
    <location>
        <begin position="74"/>
        <end position="94"/>
    </location>
</feature>
<reference evidence="9" key="2">
    <citation type="submission" date="2025-09" db="UniProtKB">
        <authorList>
            <consortium name="Ensembl"/>
        </authorList>
    </citation>
    <scope>IDENTIFICATION</scope>
</reference>
<dbReference type="Ensembl" id="ENSPSTT00000007753.1">
    <property type="protein sequence ID" value="ENSPSTP00000007389.1"/>
    <property type="gene ID" value="ENSPSTG00000005242.1"/>
</dbReference>
<name>A0A8C9L7U0_PAVCR</name>
<evidence type="ECO:0000256" key="1">
    <source>
        <dbReference type="ARBA" id="ARBA00004141"/>
    </source>
</evidence>
<feature type="transmembrane region" description="Helical" evidence="7">
    <location>
        <begin position="43"/>
        <end position="62"/>
    </location>
</feature>
<evidence type="ECO:0000256" key="6">
    <source>
        <dbReference type="ARBA" id="ARBA00034721"/>
    </source>
</evidence>
<keyword evidence="10" id="KW-1185">Reference proteome</keyword>
<protein>
    <recommendedName>
        <fullName evidence="8">MARVEL domain-containing protein</fullName>
    </recommendedName>
</protein>